<dbReference type="Proteomes" id="UP000199603">
    <property type="component" value="Unassembled WGS sequence"/>
</dbReference>
<keyword evidence="1" id="KW-1133">Transmembrane helix</keyword>
<evidence type="ECO:0000256" key="1">
    <source>
        <dbReference type="SAM" id="Phobius"/>
    </source>
</evidence>
<protein>
    <submittedName>
        <fullName evidence="2">Uncharacterized protein</fullName>
    </submittedName>
</protein>
<keyword evidence="1" id="KW-0472">Membrane</keyword>
<dbReference type="AlphaFoldDB" id="A0A1G6UPI8"/>
<organism evidence="2 3">
    <name type="scientific">Aquimonas voraii</name>
    <dbReference type="NCBI Taxonomy" id="265719"/>
    <lineage>
        <taxon>Bacteria</taxon>
        <taxon>Pseudomonadati</taxon>
        <taxon>Pseudomonadota</taxon>
        <taxon>Gammaproteobacteria</taxon>
        <taxon>Lysobacterales</taxon>
        <taxon>Lysobacteraceae</taxon>
        <taxon>Aquimonas</taxon>
    </lineage>
</organism>
<feature type="transmembrane region" description="Helical" evidence="1">
    <location>
        <begin position="40"/>
        <end position="58"/>
    </location>
</feature>
<dbReference type="EMBL" id="FNAG01000002">
    <property type="protein sequence ID" value="SDD42467.1"/>
    <property type="molecule type" value="Genomic_DNA"/>
</dbReference>
<gene>
    <name evidence="2" type="ORF">SAMN04488509_102407</name>
</gene>
<reference evidence="2 3" key="1">
    <citation type="submission" date="2016-10" db="EMBL/GenBank/DDBJ databases">
        <authorList>
            <person name="de Groot N.N."/>
        </authorList>
    </citation>
    <scope>NUCLEOTIDE SEQUENCE [LARGE SCALE GENOMIC DNA]</scope>
    <source>
        <strain evidence="2 3">DSM 16957</strain>
    </source>
</reference>
<evidence type="ECO:0000313" key="2">
    <source>
        <dbReference type="EMBL" id="SDD42467.1"/>
    </source>
</evidence>
<proteinExistence type="predicted"/>
<feature type="transmembrane region" description="Helical" evidence="1">
    <location>
        <begin position="16"/>
        <end position="34"/>
    </location>
</feature>
<evidence type="ECO:0000313" key="3">
    <source>
        <dbReference type="Proteomes" id="UP000199603"/>
    </source>
</evidence>
<name>A0A1G6UPI8_9GAMM</name>
<accession>A0A1G6UPI8</accession>
<keyword evidence="3" id="KW-1185">Reference proteome</keyword>
<keyword evidence="1" id="KW-0812">Transmembrane</keyword>
<dbReference type="RefSeq" id="WP_091240390.1">
    <property type="nucleotide sequence ID" value="NZ_FNAG01000002.1"/>
</dbReference>
<dbReference type="OrthoDB" id="7594417at2"/>
<feature type="transmembrane region" description="Helical" evidence="1">
    <location>
        <begin position="79"/>
        <end position="103"/>
    </location>
</feature>
<sequence>MTAASVKSVRLVSKRLLVCLVSVVTLLLILFIVFMSTDRIVTLPVILLFGSLGAFISLQRRLKDLSEEDLTLFRESIAYTLLAPVAGAVMAGILYLLLISGLLGGQLFPEINADTPGAKSANGIAKLFQAEAKGAVDYAKLLFWCFVAGFSERFVTDIIGRFSDQASNSLQSGQDRGSSRK</sequence>